<accession>A0AAW3XKQ8</accession>
<evidence type="ECO:0000313" key="1">
    <source>
        <dbReference type="EMBL" id="MBC6324455.1"/>
    </source>
</evidence>
<protein>
    <submittedName>
        <fullName evidence="1">Uncharacterized protein</fullName>
    </submittedName>
</protein>
<sequence length="169" mass="19042">MLTVKHISYVSKSNLFNVNSQFFGYTPAKVAPFSDELFKLLDMWETQGFVEIYDNDADRKWGRLKSSAYDGQGHPIPAYAYLYHGRVQDDSTATTAEERKLKQDPLIVVSFQPEPTDPLAPPVLVAEFVLKHDQYIGRIGLGKAKKNVDGIRSGVRKRTDLSSGKFTKI</sequence>
<dbReference type="RefSeq" id="WP_095439806.1">
    <property type="nucleotide sequence ID" value="NZ_JAANZQ010000022.1"/>
</dbReference>
<gene>
    <name evidence="1" type="ORF">H9R40_14645</name>
</gene>
<reference evidence="1" key="1">
    <citation type="submission" date="2020-08" db="EMBL/GenBank/DDBJ databases">
        <title>Distribution of Beta-Lactamase Producing Gram-Negative Bacterial Isolates in Isabela River of Santo Domingo, Dominican Republic.</title>
        <authorList>
            <person name="Calderon V."/>
            <person name="Del Rosario C."/>
            <person name="Duarte A."/>
            <person name="Bonnelly R."/>
            <person name="Barauna R."/>
            <person name="Ramos R.T."/>
            <person name="Perdomo O.P."/>
            <person name="Rodriguez De Francisco L.E."/>
            <person name="Franco De Los Santos E.F."/>
        </authorList>
    </citation>
    <scope>NUCLEOTIDE SEQUENCE</scope>
    <source>
        <strain evidence="1">INTEC_BI4_1.1</strain>
    </source>
</reference>
<dbReference type="EMBL" id="JACSEP010000034">
    <property type="protein sequence ID" value="MBC6324455.1"/>
    <property type="molecule type" value="Genomic_DNA"/>
</dbReference>
<evidence type="ECO:0000313" key="2">
    <source>
        <dbReference type="Proteomes" id="UP000613022"/>
    </source>
</evidence>
<dbReference type="AlphaFoldDB" id="A0AAW3XKQ8"/>
<organism evidence="1 2">
    <name type="scientific">Enterobacter kobei</name>
    <dbReference type="NCBI Taxonomy" id="208224"/>
    <lineage>
        <taxon>Bacteria</taxon>
        <taxon>Pseudomonadati</taxon>
        <taxon>Pseudomonadota</taxon>
        <taxon>Gammaproteobacteria</taxon>
        <taxon>Enterobacterales</taxon>
        <taxon>Enterobacteriaceae</taxon>
        <taxon>Enterobacter</taxon>
        <taxon>Enterobacter cloacae complex</taxon>
    </lineage>
</organism>
<name>A0AAW3XKQ8_9ENTR</name>
<comment type="caution">
    <text evidence="1">The sequence shown here is derived from an EMBL/GenBank/DDBJ whole genome shotgun (WGS) entry which is preliminary data.</text>
</comment>
<proteinExistence type="predicted"/>
<dbReference type="Proteomes" id="UP000613022">
    <property type="component" value="Unassembled WGS sequence"/>
</dbReference>